<dbReference type="EMBL" id="KI394487">
    <property type="protein sequence ID" value="ERN02703.1"/>
    <property type="molecule type" value="Genomic_DNA"/>
</dbReference>
<dbReference type="Gene3D" id="3.40.50.10140">
    <property type="entry name" value="Toll/interleukin-1 receptor homology (TIR) domain"/>
    <property type="match status" value="1"/>
</dbReference>
<keyword evidence="4" id="KW-1185">Reference proteome</keyword>
<dbReference type="InterPro" id="IPR035897">
    <property type="entry name" value="Toll_tir_struct_dom_sf"/>
</dbReference>
<sequence>MEEEIYANVDHHLVYGYRFDVFLSFRGADTRKNFTSHLHRNLVKEGICVFLDDEKLEKGERIGPSLDKAIEGSQMFIPVLSVDYASSKWCLNELVQMLEQKRVILPVFYRVDRGDVREQKGTLKMSFLKHEERYHKDVLETWRTALRDVGELHGWETDNMGNQNEADLINMIVKRVLHELNKITYYVAEYPVAVDSQVENLVKMLNPKDPGARIVGILGPEGIGKTTIAKAMYNRIAHHFDASIILDIRKSTSLIQLQNQLLREITKNKTMHVGDISRGVNVMRERIKDKKVLVILDGAESRDQIQALACKKEWLHRGSRIIITSRKKELLNVVNEIYKVNELDAEQSLLLFCQHAFGTEEPEEGYVDIAKSIALATGGIPSTIEKWGSQLMDTRCMDEWKDTLGMVERSMNFIHPKKKKKEVWSLVKMD</sequence>
<dbReference type="InterPro" id="IPR042197">
    <property type="entry name" value="Apaf_helical"/>
</dbReference>
<dbReference type="GO" id="GO:0006952">
    <property type="term" value="P:defense response"/>
    <property type="evidence" value="ECO:0007669"/>
    <property type="project" value="InterPro"/>
</dbReference>
<feature type="domain" description="TIR" evidence="2">
    <location>
        <begin position="17"/>
        <end position="180"/>
    </location>
</feature>
<dbReference type="HOGENOM" id="CLU_001561_2_0_1"/>
<dbReference type="Gene3D" id="1.10.8.430">
    <property type="entry name" value="Helical domain of apoptotic protease-activating factors"/>
    <property type="match status" value="1"/>
</dbReference>
<dbReference type="PROSITE" id="PS50104">
    <property type="entry name" value="TIR"/>
    <property type="match status" value="1"/>
</dbReference>
<dbReference type="GO" id="GO:0043531">
    <property type="term" value="F:ADP binding"/>
    <property type="evidence" value="ECO:0007669"/>
    <property type="project" value="InterPro"/>
</dbReference>
<gene>
    <name evidence="3" type="ORF">AMTR_s00085p00119470</name>
</gene>
<dbReference type="OMA" id="IMKDVSW"/>
<dbReference type="SUPFAM" id="SSF52540">
    <property type="entry name" value="P-loop containing nucleoside triphosphate hydrolases"/>
    <property type="match status" value="1"/>
</dbReference>
<dbReference type="InterPro" id="IPR002182">
    <property type="entry name" value="NB-ARC"/>
</dbReference>
<keyword evidence="1" id="KW-0520">NAD</keyword>
<dbReference type="Pfam" id="PF01582">
    <property type="entry name" value="TIR"/>
    <property type="match status" value="1"/>
</dbReference>
<proteinExistence type="predicted"/>
<dbReference type="AlphaFoldDB" id="W1P464"/>
<dbReference type="SMART" id="SM00255">
    <property type="entry name" value="TIR"/>
    <property type="match status" value="1"/>
</dbReference>
<dbReference type="SUPFAM" id="SSF52200">
    <property type="entry name" value="Toll/Interleukin receptor TIR domain"/>
    <property type="match status" value="1"/>
</dbReference>
<dbReference type="InterPro" id="IPR044974">
    <property type="entry name" value="Disease_R_plants"/>
</dbReference>
<dbReference type="KEGG" id="atr:18430824"/>
<evidence type="ECO:0000313" key="3">
    <source>
        <dbReference type="EMBL" id="ERN02703.1"/>
    </source>
</evidence>
<accession>W1P464</accession>
<dbReference type="InterPro" id="IPR000157">
    <property type="entry name" value="TIR_dom"/>
</dbReference>
<dbReference type="GO" id="GO:0007165">
    <property type="term" value="P:signal transduction"/>
    <property type="evidence" value="ECO:0007669"/>
    <property type="project" value="InterPro"/>
</dbReference>
<evidence type="ECO:0000256" key="1">
    <source>
        <dbReference type="ARBA" id="ARBA00023027"/>
    </source>
</evidence>
<evidence type="ECO:0000259" key="2">
    <source>
        <dbReference type="PROSITE" id="PS50104"/>
    </source>
</evidence>
<dbReference type="InterPro" id="IPR027417">
    <property type="entry name" value="P-loop_NTPase"/>
</dbReference>
<dbReference type="PRINTS" id="PR00364">
    <property type="entry name" value="DISEASERSIST"/>
</dbReference>
<dbReference type="PANTHER" id="PTHR11017">
    <property type="entry name" value="LEUCINE-RICH REPEAT-CONTAINING PROTEIN"/>
    <property type="match status" value="1"/>
</dbReference>
<dbReference type="Pfam" id="PF00931">
    <property type="entry name" value="NB-ARC"/>
    <property type="match status" value="1"/>
</dbReference>
<dbReference type="PANTHER" id="PTHR11017:SF582">
    <property type="entry name" value="AAA+ ATPASE DOMAIN-CONTAINING PROTEIN"/>
    <property type="match status" value="1"/>
</dbReference>
<reference evidence="4" key="1">
    <citation type="journal article" date="2013" name="Science">
        <title>The Amborella genome and the evolution of flowering plants.</title>
        <authorList>
            <consortium name="Amborella Genome Project"/>
        </authorList>
    </citation>
    <scope>NUCLEOTIDE SEQUENCE [LARGE SCALE GENOMIC DNA]</scope>
</reference>
<dbReference type="Gene3D" id="3.40.50.300">
    <property type="entry name" value="P-loop containing nucleotide triphosphate hydrolases"/>
    <property type="match status" value="1"/>
</dbReference>
<dbReference type="OrthoDB" id="1357022at2759"/>
<evidence type="ECO:0000313" key="4">
    <source>
        <dbReference type="Proteomes" id="UP000017836"/>
    </source>
</evidence>
<dbReference type="eggNOG" id="ENOG502QQJE">
    <property type="taxonomic scope" value="Eukaryota"/>
</dbReference>
<dbReference type="Gramene" id="ERN02703">
    <property type="protein sequence ID" value="ERN02703"/>
    <property type="gene ID" value="AMTR_s00085p00119470"/>
</dbReference>
<dbReference type="FunFam" id="3.40.50.10140:FF:000007">
    <property type="entry name" value="Disease resistance protein (TIR-NBS-LRR class)"/>
    <property type="match status" value="1"/>
</dbReference>
<dbReference type="Proteomes" id="UP000017836">
    <property type="component" value="Unassembled WGS sequence"/>
</dbReference>
<name>W1P464_AMBTC</name>
<protein>
    <recommendedName>
        <fullName evidence="2">TIR domain-containing protein</fullName>
    </recommendedName>
</protein>
<organism evidence="3 4">
    <name type="scientific">Amborella trichopoda</name>
    <dbReference type="NCBI Taxonomy" id="13333"/>
    <lineage>
        <taxon>Eukaryota</taxon>
        <taxon>Viridiplantae</taxon>
        <taxon>Streptophyta</taxon>
        <taxon>Embryophyta</taxon>
        <taxon>Tracheophyta</taxon>
        <taxon>Spermatophyta</taxon>
        <taxon>Magnoliopsida</taxon>
        <taxon>Amborellales</taxon>
        <taxon>Amborellaceae</taxon>
        <taxon>Amborella</taxon>
    </lineage>
</organism>